<feature type="non-terminal residue" evidence="11">
    <location>
        <position position="160"/>
    </location>
</feature>
<evidence type="ECO:0000256" key="1">
    <source>
        <dbReference type="ARBA" id="ARBA00004613"/>
    </source>
</evidence>
<dbReference type="InterPro" id="IPR045333">
    <property type="entry name" value="ARMET-like"/>
</dbReference>
<feature type="chain" id="PRO_5012158788" description="Mesencephalic astrocyte-derived neurotrophic factor homolog" evidence="8">
    <location>
        <begin position="16"/>
        <end position="160"/>
    </location>
</feature>
<feature type="signal peptide" evidence="8">
    <location>
        <begin position="1"/>
        <end position="15"/>
    </location>
</feature>
<dbReference type="PANTHER" id="PTHR12990:SF5">
    <property type="entry name" value="MESENCEPHALIC ASTROCYTE-DERIVED NEUROTROPHIC FACTOR HOMOLOG"/>
    <property type="match status" value="1"/>
</dbReference>
<sequence>SGCVLIFLLISAVTAVPQCEVCKSMVSKFQEYVKANAANDRRAAFVEFCSRKTDREKKFCDMLGAYPTSPTSTIKSFLDLIQLGLPADRTCLRLKQKDAELCNLTYDKEYDLKTLDLKKLKVFDLRKILHKFDADCVNCIEKSDFVKRIQQLIVEHKDEL</sequence>
<dbReference type="PANTHER" id="PTHR12990">
    <property type="entry name" value="ARMET-LIKE PROTEIN"/>
    <property type="match status" value="1"/>
</dbReference>
<evidence type="ECO:0000259" key="9">
    <source>
        <dbReference type="Pfam" id="PF10208"/>
    </source>
</evidence>
<dbReference type="Gene3D" id="1.10.720.30">
    <property type="entry name" value="SAP domain"/>
    <property type="match status" value="1"/>
</dbReference>
<comment type="similarity">
    <text evidence="2">Belongs to the ARMET family.</text>
</comment>
<keyword evidence="6" id="KW-1015">Disulfide bond</keyword>
<organism evidence="11">
    <name type="scientific">Cuerna arida</name>
    <dbReference type="NCBI Taxonomy" id="1464854"/>
    <lineage>
        <taxon>Eukaryota</taxon>
        <taxon>Metazoa</taxon>
        <taxon>Ecdysozoa</taxon>
        <taxon>Arthropoda</taxon>
        <taxon>Hexapoda</taxon>
        <taxon>Insecta</taxon>
        <taxon>Pterygota</taxon>
        <taxon>Neoptera</taxon>
        <taxon>Paraneoptera</taxon>
        <taxon>Hemiptera</taxon>
        <taxon>Auchenorrhyncha</taxon>
        <taxon>Membracoidea</taxon>
        <taxon>Cicadellidae</taxon>
        <taxon>Cicadellinae</taxon>
        <taxon>Proconiini</taxon>
        <taxon>Cuerna</taxon>
    </lineage>
</organism>
<evidence type="ECO:0000313" key="11">
    <source>
        <dbReference type="EMBL" id="JAS53750.1"/>
    </source>
</evidence>
<dbReference type="SUPFAM" id="SSF68906">
    <property type="entry name" value="SAP domain"/>
    <property type="match status" value="1"/>
</dbReference>
<accession>A0A1B6FU64</accession>
<feature type="domain" description="ARMET C-terminal" evidence="9">
    <location>
        <begin position="114"/>
        <end position="156"/>
    </location>
</feature>
<keyword evidence="4" id="KW-0964">Secreted</keyword>
<evidence type="ECO:0000256" key="2">
    <source>
        <dbReference type="ARBA" id="ARBA00005617"/>
    </source>
</evidence>
<dbReference type="AlphaFoldDB" id="A0A1B6FU64"/>
<dbReference type="InterPro" id="IPR019345">
    <property type="entry name" value="ARMET_C"/>
</dbReference>
<gene>
    <name evidence="11" type="ORF">g.379</name>
</gene>
<feature type="domain" description="ARMET N-terminal" evidence="10">
    <location>
        <begin position="18"/>
        <end position="109"/>
    </location>
</feature>
<evidence type="ECO:0000256" key="7">
    <source>
        <dbReference type="ARBA" id="ARBA00032923"/>
    </source>
</evidence>
<evidence type="ECO:0000256" key="6">
    <source>
        <dbReference type="ARBA" id="ARBA00023157"/>
    </source>
</evidence>
<evidence type="ECO:0000256" key="4">
    <source>
        <dbReference type="ARBA" id="ARBA00022525"/>
    </source>
</evidence>
<proteinExistence type="inferred from homology"/>
<dbReference type="GO" id="GO:0005576">
    <property type="term" value="C:extracellular region"/>
    <property type="evidence" value="ECO:0007669"/>
    <property type="project" value="UniProtKB-SubCell"/>
</dbReference>
<evidence type="ECO:0000256" key="5">
    <source>
        <dbReference type="ARBA" id="ARBA00022729"/>
    </source>
</evidence>
<evidence type="ECO:0000259" key="10">
    <source>
        <dbReference type="Pfam" id="PF20145"/>
    </source>
</evidence>
<keyword evidence="5 8" id="KW-0732">Signal</keyword>
<dbReference type="Gene3D" id="1.10.225.10">
    <property type="entry name" value="Saposin-like"/>
    <property type="match status" value="1"/>
</dbReference>
<comment type="subcellular location">
    <subcellularLocation>
        <location evidence="1">Secreted</location>
    </subcellularLocation>
</comment>
<dbReference type="InterPro" id="IPR036361">
    <property type="entry name" value="SAP_dom_sf"/>
</dbReference>
<feature type="non-terminal residue" evidence="11">
    <location>
        <position position="1"/>
    </location>
</feature>
<evidence type="ECO:0000256" key="8">
    <source>
        <dbReference type="SAM" id="SignalP"/>
    </source>
</evidence>
<dbReference type="InterPro" id="IPR045332">
    <property type="entry name" value="ARMET_N"/>
</dbReference>
<evidence type="ECO:0000256" key="3">
    <source>
        <dbReference type="ARBA" id="ARBA00014267"/>
    </source>
</evidence>
<dbReference type="Pfam" id="PF20145">
    <property type="entry name" value="ARMET_N"/>
    <property type="match status" value="1"/>
</dbReference>
<dbReference type="EMBL" id="GECZ01016019">
    <property type="protein sequence ID" value="JAS53750.1"/>
    <property type="molecule type" value="Transcribed_RNA"/>
</dbReference>
<reference evidence="11" key="1">
    <citation type="submission" date="2015-11" db="EMBL/GenBank/DDBJ databases">
        <title>De novo transcriptome assembly of four potential Pierce s Disease insect vectors from Arizona vineyards.</title>
        <authorList>
            <person name="Tassone E.E."/>
        </authorList>
    </citation>
    <scope>NUCLEOTIDE SEQUENCE</scope>
</reference>
<name>A0A1B6FU64_9HEMI</name>
<protein>
    <recommendedName>
        <fullName evidence="3">Mesencephalic astrocyte-derived neurotrophic factor homolog</fullName>
    </recommendedName>
    <alternativeName>
        <fullName evidence="7">MANF/CDNF-like protein</fullName>
    </alternativeName>
</protein>
<dbReference type="Pfam" id="PF10208">
    <property type="entry name" value="ARMET_C"/>
    <property type="match status" value="1"/>
</dbReference>